<dbReference type="Pfam" id="PF02769">
    <property type="entry name" value="AIRS_C"/>
    <property type="match status" value="1"/>
</dbReference>
<dbReference type="UniPathway" id="UPA00060">
    <property type="reaction ID" value="UER00142"/>
</dbReference>
<dbReference type="SUPFAM" id="SSF56042">
    <property type="entry name" value="PurM C-terminal domain-like"/>
    <property type="match status" value="1"/>
</dbReference>
<feature type="binding site" evidence="1">
    <location>
        <position position="47"/>
    </location>
    <ligand>
        <name>Mg(2+)</name>
        <dbReference type="ChEBI" id="CHEBI:18420"/>
        <label>3</label>
    </ligand>
</feature>
<dbReference type="SUPFAM" id="SSF55326">
    <property type="entry name" value="PurM N-terminal domain-like"/>
    <property type="match status" value="1"/>
</dbReference>
<feature type="region of interest" description="Disordered" evidence="2">
    <location>
        <begin position="1"/>
        <end position="20"/>
    </location>
</feature>
<feature type="binding site" evidence="1">
    <location>
        <position position="229"/>
    </location>
    <ligand>
        <name>ATP</name>
        <dbReference type="ChEBI" id="CHEBI:30616"/>
    </ligand>
</feature>
<dbReference type="Proteomes" id="UP000182054">
    <property type="component" value="Unassembled WGS sequence"/>
</dbReference>
<dbReference type="InterPro" id="IPR036921">
    <property type="entry name" value="PurM-like_N_sf"/>
</dbReference>
<protein>
    <recommendedName>
        <fullName evidence="1">Thiamine-monophosphate kinase</fullName>
        <shortName evidence="1">TMP kinase</shortName>
        <shortName evidence="1">Thiamine-phosphate kinase</shortName>
        <ecNumber evidence="1">2.7.4.16</ecNumber>
    </recommendedName>
</protein>
<organism evidence="5 6">
    <name type="scientific">Rhodococcoides kroppenstedtii</name>
    <dbReference type="NCBI Taxonomy" id="293050"/>
    <lineage>
        <taxon>Bacteria</taxon>
        <taxon>Bacillati</taxon>
        <taxon>Actinomycetota</taxon>
        <taxon>Actinomycetes</taxon>
        <taxon>Mycobacteriales</taxon>
        <taxon>Nocardiaceae</taxon>
        <taxon>Rhodococcoides</taxon>
    </lineage>
</organism>
<keyword evidence="1" id="KW-0460">Magnesium</keyword>
<feature type="binding site" evidence="1">
    <location>
        <position position="140"/>
    </location>
    <ligand>
        <name>Mg(2+)</name>
        <dbReference type="ChEBI" id="CHEBI:18420"/>
        <label>1</label>
    </ligand>
</feature>
<dbReference type="Gene3D" id="3.90.650.10">
    <property type="entry name" value="PurM-like C-terminal domain"/>
    <property type="match status" value="1"/>
</dbReference>
<dbReference type="GO" id="GO:0009229">
    <property type="term" value="P:thiamine diphosphate biosynthetic process"/>
    <property type="evidence" value="ECO:0007669"/>
    <property type="project" value="UniProtKB-UniRule"/>
</dbReference>
<comment type="function">
    <text evidence="1">Catalyzes the ATP-dependent phosphorylation of thiamine-monophosphate (TMP) to form thiamine-pyrophosphate (TPP), the active form of vitamin B1.</text>
</comment>
<feature type="binding site" evidence="1">
    <location>
        <position position="230"/>
    </location>
    <ligand>
        <name>Mg(2+)</name>
        <dbReference type="ChEBI" id="CHEBI:18420"/>
        <label>5</label>
    </ligand>
</feature>
<dbReference type="HAMAP" id="MF_02128">
    <property type="entry name" value="TMP_kinase"/>
    <property type="match status" value="1"/>
</dbReference>
<dbReference type="GeneID" id="85484080"/>
<reference evidence="5 6" key="1">
    <citation type="submission" date="2016-10" db="EMBL/GenBank/DDBJ databases">
        <authorList>
            <person name="de Groot N.N."/>
        </authorList>
    </citation>
    <scope>NUCLEOTIDE SEQUENCE [LARGE SCALE GENOMIC DNA]</scope>
    <source>
        <strain evidence="5 6">DSM 44908</strain>
    </source>
</reference>
<dbReference type="NCBIfam" id="TIGR01379">
    <property type="entry name" value="thiL"/>
    <property type="match status" value="1"/>
</dbReference>
<feature type="binding site" evidence="1">
    <location>
        <position position="92"/>
    </location>
    <ligand>
        <name>Mg(2+)</name>
        <dbReference type="ChEBI" id="CHEBI:18420"/>
        <label>3</label>
    </ligand>
</feature>
<comment type="caution">
    <text evidence="1">Lacks conserved residue(s) required for the propagation of feature annotation.</text>
</comment>
<comment type="similarity">
    <text evidence="1">Belongs to the thiamine-monophosphate kinase family.</text>
</comment>
<evidence type="ECO:0000256" key="1">
    <source>
        <dbReference type="HAMAP-Rule" id="MF_02128"/>
    </source>
</evidence>
<evidence type="ECO:0000256" key="2">
    <source>
        <dbReference type="SAM" id="MobiDB-lite"/>
    </source>
</evidence>
<feature type="domain" description="PurM-like C-terminal" evidence="4">
    <location>
        <begin position="169"/>
        <end position="263"/>
    </location>
</feature>
<keyword evidence="1" id="KW-0067">ATP-binding</keyword>
<dbReference type="InterPro" id="IPR010918">
    <property type="entry name" value="PurM-like_C_dom"/>
</dbReference>
<gene>
    <name evidence="1" type="primary">thiL</name>
    <name evidence="5" type="ORF">SAMN05444374_1017</name>
</gene>
<keyword evidence="1" id="KW-0808">Transferase</keyword>
<feature type="binding site" evidence="1">
    <location>
        <position position="328"/>
    </location>
    <ligand>
        <name>substrate</name>
    </ligand>
</feature>
<feature type="binding site" evidence="1">
    <location>
        <position position="280"/>
    </location>
    <ligand>
        <name>substrate</name>
    </ligand>
</feature>
<dbReference type="InterPro" id="IPR036676">
    <property type="entry name" value="PurM-like_C_sf"/>
</dbReference>
<name>A0A1I0SE92_9NOCA</name>
<keyword evidence="1" id="KW-0784">Thiamine biosynthesis</keyword>
<evidence type="ECO:0000259" key="3">
    <source>
        <dbReference type="Pfam" id="PF00586"/>
    </source>
</evidence>
<dbReference type="GO" id="GO:0005524">
    <property type="term" value="F:ATP binding"/>
    <property type="evidence" value="ECO:0007669"/>
    <property type="project" value="UniProtKB-UniRule"/>
</dbReference>
<dbReference type="PANTHER" id="PTHR30270">
    <property type="entry name" value="THIAMINE-MONOPHOSPHATE KINASE"/>
    <property type="match status" value="1"/>
</dbReference>
<dbReference type="Gene3D" id="3.30.1330.10">
    <property type="entry name" value="PurM-like, N-terminal domain"/>
    <property type="match status" value="1"/>
</dbReference>
<feature type="binding site" evidence="1">
    <location>
        <position position="227"/>
    </location>
    <ligand>
        <name>Mg(2+)</name>
        <dbReference type="ChEBI" id="CHEBI:18420"/>
        <label>3</label>
    </ligand>
</feature>
<comment type="catalytic activity">
    <reaction evidence="1">
        <text>thiamine phosphate + ATP = thiamine diphosphate + ADP</text>
        <dbReference type="Rhea" id="RHEA:15913"/>
        <dbReference type="ChEBI" id="CHEBI:30616"/>
        <dbReference type="ChEBI" id="CHEBI:37575"/>
        <dbReference type="ChEBI" id="CHEBI:58937"/>
        <dbReference type="ChEBI" id="CHEBI:456216"/>
        <dbReference type="EC" id="2.7.4.16"/>
    </reaction>
</comment>
<feature type="binding site" evidence="1">
    <location>
        <begin position="139"/>
        <end position="140"/>
    </location>
    <ligand>
        <name>ATP</name>
        <dbReference type="ChEBI" id="CHEBI:30616"/>
    </ligand>
</feature>
<feature type="binding site" evidence="1">
    <location>
        <position position="63"/>
    </location>
    <ligand>
        <name>Mg(2+)</name>
        <dbReference type="ChEBI" id="CHEBI:18420"/>
        <label>1</label>
    </ligand>
</feature>
<keyword evidence="1 5" id="KW-0418">Kinase</keyword>
<dbReference type="PANTHER" id="PTHR30270:SF0">
    <property type="entry name" value="THIAMINE-MONOPHOSPHATE KINASE"/>
    <property type="match status" value="1"/>
</dbReference>
<feature type="binding site" evidence="1">
    <location>
        <position position="70"/>
    </location>
    <ligand>
        <name>substrate</name>
    </ligand>
</feature>
<dbReference type="EC" id="2.7.4.16" evidence="1"/>
<dbReference type="NCBIfam" id="NF004351">
    <property type="entry name" value="PRK05731.1-4"/>
    <property type="match status" value="1"/>
</dbReference>
<feature type="binding site" evidence="1">
    <location>
        <position position="61"/>
    </location>
    <ligand>
        <name>Mg(2+)</name>
        <dbReference type="ChEBI" id="CHEBI:18420"/>
        <label>4</label>
    </ligand>
</feature>
<dbReference type="GO" id="GO:0009228">
    <property type="term" value="P:thiamine biosynthetic process"/>
    <property type="evidence" value="ECO:0007669"/>
    <property type="project" value="UniProtKB-KW"/>
</dbReference>
<dbReference type="GO" id="GO:0009030">
    <property type="term" value="F:thiamine-phosphate kinase activity"/>
    <property type="evidence" value="ECO:0007669"/>
    <property type="project" value="UniProtKB-UniRule"/>
</dbReference>
<feature type="binding site" evidence="1">
    <location>
        <position position="62"/>
    </location>
    <ligand>
        <name>Mg(2+)</name>
        <dbReference type="ChEBI" id="CHEBI:18420"/>
        <label>1</label>
    </ligand>
</feature>
<keyword evidence="1" id="KW-0479">Metal-binding</keyword>
<proteinExistence type="inferred from homology"/>
<accession>A0A1I0SE92</accession>
<sequence>MSRDTPTTPDDAETSPPVDSLGEFGLIARVTAGRTYPDSVLLGPGDDAAVVTAADGRVVITTDMLVEGRHFRRDWSGPRDIGRKAIAQNGADIAAMGARSTAFVVALSCPADLTVAEAEDLNAGLWDEASRAGGAVVGGDVTAGDHLVVSVTAVGDLAGAPPIRRDGARPGDVLAVSGPTGASAAGYALFVAEVEDHPDLLAAHRVPQPDYDAGPAAARAGATAMCDVSDGLLADAAHLAVASGVVLAVESARLPVPPALREAATELGADVLDWVLGGGEDHVLLATFPADTALPSGWTVVGGVGDRGEGGAGIVTVDGSEWTGVRGWTSF</sequence>
<feature type="domain" description="PurM-like N-terminal" evidence="3">
    <location>
        <begin position="45"/>
        <end position="155"/>
    </location>
</feature>
<feature type="binding site" evidence="1">
    <location>
        <position position="63"/>
    </location>
    <ligand>
        <name>Mg(2+)</name>
        <dbReference type="ChEBI" id="CHEBI:18420"/>
        <label>2</label>
    </ligand>
</feature>
<evidence type="ECO:0000259" key="4">
    <source>
        <dbReference type="Pfam" id="PF02769"/>
    </source>
</evidence>
<evidence type="ECO:0000313" key="6">
    <source>
        <dbReference type="Proteomes" id="UP000182054"/>
    </source>
</evidence>
<evidence type="ECO:0000313" key="5">
    <source>
        <dbReference type="EMBL" id="SFA37832.1"/>
    </source>
</evidence>
<dbReference type="Pfam" id="PF00586">
    <property type="entry name" value="AIRS"/>
    <property type="match status" value="1"/>
</dbReference>
<feature type="binding site" evidence="1">
    <location>
        <position position="92"/>
    </location>
    <ligand>
        <name>Mg(2+)</name>
        <dbReference type="ChEBI" id="CHEBI:18420"/>
        <label>2</label>
    </ligand>
</feature>
<dbReference type="GO" id="GO:0000287">
    <property type="term" value="F:magnesium ion binding"/>
    <property type="evidence" value="ECO:0007669"/>
    <property type="project" value="UniProtKB-UniRule"/>
</dbReference>
<feature type="binding site" evidence="1">
    <location>
        <position position="165"/>
    </location>
    <ligand>
        <name>ATP</name>
        <dbReference type="ChEBI" id="CHEBI:30616"/>
    </ligand>
</feature>
<keyword evidence="1" id="KW-0547">Nucleotide-binding</keyword>
<dbReference type="InterPro" id="IPR016188">
    <property type="entry name" value="PurM-like_N"/>
</dbReference>
<comment type="miscellaneous">
    <text evidence="1">Reaction mechanism of ThiL seems to utilize a direct, inline transfer of the gamma-phosphate of ATP to TMP rather than a phosphorylated enzyme intermediate.</text>
</comment>
<feature type="binding site" evidence="1">
    <location>
        <position position="92"/>
    </location>
    <ligand>
        <name>Mg(2+)</name>
        <dbReference type="ChEBI" id="CHEBI:18420"/>
        <label>4</label>
    </ligand>
</feature>
<feature type="binding site" evidence="1">
    <location>
        <position position="47"/>
    </location>
    <ligand>
        <name>Mg(2+)</name>
        <dbReference type="ChEBI" id="CHEBI:18420"/>
        <label>4</label>
    </ligand>
</feature>
<dbReference type="EMBL" id="FOJN01000001">
    <property type="protein sequence ID" value="SFA37832.1"/>
    <property type="molecule type" value="Genomic_DNA"/>
</dbReference>
<dbReference type="PIRSF" id="PIRSF005303">
    <property type="entry name" value="Thiam_monoph_kin"/>
    <property type="match status" value="1"/>
</dbReference>
<dbReference type="InterPro" id="IPR006283">
    <property type="entry name" value="ThiL-like"/>
</dbReference>
<dbReference type="AlphaFoldDB" id="A0A1I0SE92"/>
<dbReference type="RefSeq" id="WP_212634866.1">
    <property type="nucleotide sequence ID" value="NZ_FOJN01000001.1"/>
</dbReference>
<comment type="pathway">
    <text evidence="1">Cofactor biosynthesis; thiamine diphosphate biosynthesis; thiamine diphosphate from thiamine phosphate: step 1/1.</text>
</comment>
<dbReference type="CDD" id="cd02194">
    <property type="entry name" value="ThiL"/>
    <property type="match status" value="1"/>
</dbReference>